<evidence type="ECO:0000256" key="1">
    <source>
        <dbReference type="ARBA" id="ARBA00004141"/>
    </source>
</evidence>
<dbReference type="Pfam" id="PF03151">
    <property type="entry name" value="TPT"/>
    <property type="match status" value="1"/>
</dbReference>
<evidence type="ECO:0000256" key="4">
    <source>
        <dbReference type="ARBA" id="ARBA00023136"/>
    </source>
</evidence>
<evidence type="ECO:0000313" key="9">
    <source>
        <dbReference type="Proteomes" id="UP000762676"/>
    </source>
</evidence>
<reference evidence="8 9" key="1">
    <citation type="journal article" date="2021" name="Elife">
        <title>Chloroplast acquisition without the gene transfer in kleptoplastic sea slugs, Plakobranchus ocellatus.</title>
        <authorList>
            <person name="Maeda T."/>
            <person name="Takahashi S."/>
            <person name="Yoshida T."/>
            <person name="Shimamura S."/>
            <person name="Takaki Y."/>
            <person name="Nagai Y."/>
            <person name="Toyoda A."/>
            <person name="Suzuki Y."/>
            <person name="Arimoto A."/>
            <person name="Ishii H."/>
            <person name="Satoh N."/>
            <person name="Nishiyama T."/>
            <person name="Hasebe M."/>
            <person name="Maruyama T."/>
            <person name="Minagawa J."/>
            <person name="Obokata J."/>
            <person name="Shigenobu S."/>
        </authorList>
    </citation>
    <scope>NUCLEOTIDE SEQUENCE [LARGE SCALE GENOMIC DNA]</scope>
</reference>
<dbReference type="PANTHER" id="PTHR11132">
    <property type="entry name" value="SOLUTE CARRIER FAMILY 35"/>
    <property type="match status" value="1"/>
</dbReference>
<evidence type="ECO:0000259" key="6">
    <source>
        <dbReference type="Pfam" id="PF03151"/>
    </source>
</evidence>
<feature type="domain" description="Sugar phosphate transporter" evidence="6">
    <location>
        <begin position="1"/>
        <end position="187"/>
    </location>
</feature>
<protein>
    <submittedName>
        <fullName evidence="8">Phosphoenolpyruvate/phosphate translocator 1, chloroplastic</fullName>
    </submittedName>
</protein>
<feature type="transmembrane region" description="Helical" evidence="5">
    <location>
        <begin position="86"/>
        <end position="105"/>
    </location>
</feature>
<feature type="transmembrane region" description="Helical" evidence="5">
    <location>
        <begin position="12"/>
        <end position="36"/>
    </location>
</feature>
<feature type="transmembrane region" description="Helical" evidence="5">
    <location>
        <begin position="220"/>
        <end position="241"/>
    </location>
</feature>
<dbReference type="InterPro" id="IPR007345">
    <property type="entry name" value="Polysacch_pyruvyl_Trfase"/>
</dbReference>
<keyword evidence="9" id="KW-1185">Reference proteome</keyword>
<dbReference type="InterPro" id="IPR050186">
    <property type="entry name" value="TPT_transporter"/>
</dbReference>
<comment type="subcellular location">
    <subcellularLocation>
        <location evidence="1">Membrane</location>
        <topology evidence="1">Multi-pass membrane protein</topology>
    </subcellularLocation>
</comment>
<dbReference type="InterPro" id="IPR004853">
    <property type="entry name" value="Sugar_P_trans_dom"/>
</dbReference>
<dbReference type="GO" id="GO:0016020">
    <property type="term" value="C:membrane"/>
    <property type="evidence" value="ECO:0007669"/>
    <property type="project" value="UniProtKB-SubCell"/>
</dbReference>
<feature type="domain" description="Polysaccharide pyruvyl transferase" evidence="7">
    <location>
        <begin position="414"/>
        <end position="543"/>
    </location>
</feature>
<dbReference type="EMBL" id="BMAT01006432">
    <property type="protein sequence ID" value="GFS12635.1"/>
    <property type="molecule type" value="Genomic_DNA"/>
</dbReference>
<evidence type="ECO:0000259" key="7">
    <source>
        <dbReference type="Pfam" id="PF04230"/>
    </source>
</evidence>
<feature type="transmembrane region" description="Helical" evidence="5">
    <location>
        <begin position="48"/>
        <end position="66"/>
    </location>
</feature>
<gene>
    <name evidence="8" type="ORF">ElyMa_003116700</name>
</gene>
<proteinExistence type="predicted"/>
<sequence>MEPITSAVIQFLLMGTPLSPMAILSLPVIVCGAIIFSGNPLTQSNLPFGIAAAFMSNIILAFRNVALKERVLKAEKTGILLKPLQCSMLAPAILCITVLGVAWTQELVADRMLYLATTCSLSGFFHVLYSYVSTGIVLLHLSVVSHAVTNILKRVLVVLLLYVSGSRSASPINFLGLGVCTLGLVVYASTKRDKETVSATTQRDTHEPVQRLDLKARLKYLLLITCLLFGGLCVGILRYPVVSIRSDSVFPERPAQTGLGFTHPNGFNTATWLTPPVMTAPSLNLRGAVPPTERENTQFERTFTSRAHELPERKELLPDLEGYLSEHKRDIQVFLQEDLLSKPNRSSFLSRQLRSRVEVIKETQRLHFEIIGKTLKKYKYAMLFDLAAFENKGDPCISVGEIYFLARIKLDLVYYCSAQTCVKENIRMAAKLARNYSPQELVVLVHGGGNIVGYKFSDYQRFTIFREFAGYKILVFPQSVFIPDFHSQHFDLCKKEYCCNENVTIVMRDHQSYSYAKQYFSGASKFILAPDMAFQIGPMPRFLSPVFDIMWIKRTDTESPGYTEVPAPPPGVRMHVSDWWKWATPKAPSSLETAYYMCTNGFFYLQRGRVIITDRLHGHILATLLDIPHVLIDNKQHKLSSYHSSWTQGLENTYITHDPVIALDMALKLLGKYKDSLPPRVPFLNIDERTGRNDIFDRLDFTYT</sequence>
<evidence type="ECO:0000313" key="8">
    <source>
        <dbReference type="EMBL" id="GFS12635.1"/>
    </source>
</evidence>
<dbReference type="Pfam" id="PF04230">
    <property type="entry name" value="PS_pyruv_trans"/>
    <property type="match status" value="2"/>
</dbReference>
<keyword evidence="3 5" id="KW-1133">Transmembrane helix</keyword>
<dbReference type="Proteomes" id="UP000762676">
    <property type="component" value="Unassembled WGS sequence"/>
</dbReference>
<evidence type="ECO:0000256" key="3">
    <source>
        <dbReference type="ARBA" id="ARBA00022989"/>
    </source>
</evidence>
<dbReference type="AlphaFoldDB" id="A0AAV4ISJ4"/>
<evidence type="ECO:0000256" key="2">
    <source>
        <dbReference type="ARBA" id="ARBA00022692"/>
    </source>
</evidence>
<evidence type="ECO:0000256" key="5">
    <source>
        <dbReference type="SAM" id="Phobius"/>
    </source>
</evidence>
<comment type="caution">
    <text evidence="8">The sequence shown here is derived from an EMBL/GenBank/DDBJ whole genome shotgun (WGS) entry which is preliminary data.</text>
</comment>
<organism evidence="8 9">
    <name type="scientific">Elysia marginata</name>
    <dbReference type="NCBI Taxonomy" id="1093978"/>
    <lineage>
        <taxon>Eukaryota</taxon>
        <taxon>Metazoa</taxon>
        <taxon>Spiralia</taxon>
        <taxon>Lophotrochozoa</taxon>
        <taxon>Mollusca</taxon>
        <taxon>Gastropoda</taxon>
        <taxon>Heterobranchia</taxon>
        <taxon>Euthyneura</taxon>
        <taxon>Panpulmonata</taxon>
        <taxon>Sacoglossa</taxon>
        <taxon>Placobranchoidea</taxon>
        <taxon>Plakobranchidae</taxon>
        <taxon>Elysia</taxon>
    </lineage>
</organism>
<feature type="domain" description="Polysaccharide pyruvyl transferase" evidence="7">
    <location>
        <begin position="605"/>
        <end position="635"/>
    </location>
</feature>
<keyword evidence="4 5" id="KW-0472">Membrane</keyword>
<keyword evidence="2 5" id="KW-0812">Transmembrane</keyword>
<name>A0AAV4ISJ4_9GAST</name>
<accession>A0AAV4ISJ4</accession>